<keyword evidence="3" id="KW-1185">Reference proteome</keyword>
<dbReference type="PANTHER" id="PTHR35745:SF1">
    <property type="entry name" value="OS04G0513000 PROTEIN"/>
    <property type="match status" value="1"/>
</dbReference>
<dbReference type="GO" id="GO:0010027">
    <property type="term" value="P:thylakoid membrane organization"/>
    <property type="evidence" value="ECO:0007669"/>
    <property type="project" value="InterPro"/>
</dbReference>
<evidence type="ECO:0000313" key="2">
    <source>
        <dbReference type="EMBL" id="KAK9845748.1"/>
    </source>
</evidence>
<feature type="compositionally biased region" description="Low complexity" evidence="1">
    <location>
        <begin position="106"/>
        <end position="127"/>
    </location>
</feature>
<gene>
    <name evidence="2" type="ORF">WJX81_001296</name>
</gene>
<protein>
    <submittedName>
        <fullName evidence="2">Uncharacterized protein</fullName>
    </submittedName>
</protein>
<feature type="region of interest" description="Disordered" evidence="1">
    <location>
        <begin position="46"/>
        <end position="143"/>
    </location>
</feature>
<name>A0AAW1SJ81_9CHLO</name>
<feature type="compositionally biased region" description="Low complexity" evidence="1">
    <location>
        <begin position="74"/>
        <end position="90"/>
    </location>
</feature>
<evidence type="ECO:0000256" key="1">
    <source>
        <dbReference type="SAM" id="MobiDB-lite"/>
    </source>
</evidence>
<dbReference type="Proteomes" id="UP001445335">
    <property type="component" value="Unassembled WGS sequence"/>
</dbReference>
<feature type="compositionally biased region" description="Basic and acidic residues" evidence="1">
    <location>
        <begin position="46"/>
        <end position="73"/>
    </location>
</feature>
<dbReference type="InterPro" id="IPR040003">
    <property type="entry name" value="PG18-like"/>
</dbReference>
<reference evidence="2 3" key="1">
    <citation type="journal article" date="2024" name="Nat. Commun.">
        <title>Phylogenomics reveals the evolutionary origins of lichenization in chlorophyte algae.</title>
        <authorList>
            <person name="Puginier C."/>
            <person name="Libourel C."/>
            <person name="Otte J."/>
            <person name="Skaloud P."/>
            <person name="Haon M."/>
            <person name="Grisel S."/>
            <person name="Petersen M."/>
            <person name="Berrin J.G."/>
            <person name="Delaux P.M."/>
            <person name="Dal Grande F."/>
            <person name="Keller J."/>
        </authorList>
    </citation>
    <scope>NUCLEOTIDE SEQUENCE [LARGE SCALE GENOMIC DNA]</scope>
    <source>
        <strain evidence="2 3">SAG 245.80</strain>
    </source>
</reference>
<dbReference type="PANTHER" id="PTHR35745">
    <property type="entry name" value="BNACNNG14650D PROTEIN"/>
    <property type="match status" value="1"/>
</dbReference>
<dbReference type="Pfam" id="PF20711">
    <property type="entry name" value="DUF6825"/>
    <property type="match status" value="1"/>
</dbReference>
<proteinExistence type="predicted"/>
<organism evidence="2 3">
    <name type="scientific">Elliptochloris bilobata</name>
    <dbReference type="NCBI Taxonomy" id="381761"/>
    <lineage>
        <taxon>Eukaryota</taxon>
        <taxon>Viridiplantae</taxon>
        <taxon>Chlorophyta</taxon>
        <taxon>core chlorophytes</taxon>
        <taxon>Trebouxiophyceae</taxon>
        <taxon>Trebouxiophyceae incertae sedis</taxon>
        <taxon>Elliptochloris clade</taxon>
        <taxon>Elliptochloris</taxon>
    </lineage>
</organism>
<comment type="caution">
    <text evidence="2">The sequence shown here is derived from an EMBL/GenBank/DDBJ whole genome shotgun (WGS) entry which is preliminary data.</text>
</comment>
<dbReference type="EMBL" id="JALJOU010000002">
    <property type="protein sequence ID" value="KAK9845748.1"/>
    <property type="molecule type" value="Genomic_DNA"/>
</dbReference>
<sequence>MAAPAYPSDNPGATDAAMEAFYYGRAFMQTLGDRLGSALGEVLSEAGRHDAERRQVLREFQEEVAERARRDAADSQPAQPPNQAAAAPTPAGGPPPAAWGAGSGGSTYPSPAAAGAARAAGSANGTRPFSGNGVRPPPVIAAAPDLQVTVGELRAEVAATRDMMARYKAAAAVRASPPPPPPPPADV</sequence>
<accession>A0AAW1SJ81</accession>
<dbReference type="AlphaFoldDB" id="A0AAW1SJ81"/>
<evidence type="ECO:0000313" key="3">
    <source>
        <dbReference type="Proteomes" id="UP001445335"/>
    </source>
</evidence>